<dbReference type="Proteomes" id="UP000095564">
    <property type="component" value="Unassembled WGS sequence"/>
</dbReference>
<evidence type="ECO:0000313" key="2">
    <source>
        <dbReference type="Proteomes" id="UP000095564"/>
    </source>
</evidence>
<reference evidence="1 2" key="1">
    <citation type="submission" date="2015-09" db="EMBL/GenBank/DDBJ databases">
        <authorList>
            <consortium name="Pathogen Informatics"/>
        </authorList>
    </citation>
    <scope>NUCLEOTIDE SEQUENCE [LARGE SCALE GENOMIC DNA]</scope>
    <source>
        <strain evidence="1 2">2789STDY5834908</strain>
    </source>
</reference>
<dbReference type="RefSeq" id="WP_055159940.1">
    <property type="nucleotide sequence ID" value="NZ_CZAU01000013.1"/>
</dbReference>
<proteinExistence type="predicted"/>
<dbReference type="AlphaFoldDB" id="A0A174NUR1"/>
<dbReference type="EMBL" id="CZAU01000013">
    <property type="protein sequence ID" value="CUP49609.1"/>
    <property type="molecule type" value="Genomic_DNA"/>
</dbReference>
<sequence length="180" mass="21105">MIQINTTDFTKADFEELVGALMLKLDNLHTAEDLKEHVIECIHKDNYSCAIRVLKRLITEPADYYCYDYANDTINISFASIFVYPMPIRTKQDLLCTNYIKLVNEEPLLTDKMLSVLKNILLEECRINNFVYFDFFNENPKNDDPKHLSAKIDETIAQMPEEELITFYKKYVNLSGREKI</sequence>
<evidence type="ECO:0000313" key="1">
    <source>
        <dbReference type="EMBL" id="CUP49609.1"/>
    </source>
</evidence>
<gene>
    <name evidence="1" type="ORF">ERS852520_01476</name>
</gene>
<name>A0A174NUR1_ANAHA</name>
<protein>
    <submittedName>
        <fullName evidence="1">Uncharacterized protein</fullName>
    </submittedName>
</protein>
<organism evidence="1 2">
    <name type="scientific">Anaerostipes hadrus</name>
    <dbReference type="NCBI Taxonomy" id="649756"/>
    <lineage>
        <taxon>Bacteria</taxon>
        <taxon>Bacillati</taxon>
        <taxon>Bacillota</taxon>
        <taxon>Clostridia</taxon>
        <taxon>Lachnospirales</taxon>
        <taxon>Lachnospiraceae</taxon>
        <taxon>Anaerostipes</taxon>
    </lineage>
</organism>
<accession>A0A174NUR1</accession>